<evidence type="ECO:0000256" key="2">
    <source>
        <dbReference type="ARBA" id="ARBA00022670"/>
    </source>
</evidence>
<gene>
    <name evidence="6" type="ORF">CEPIT_LOCUS31511</name>
</gene>
<evidence type="ECO:0000313" key="6">
    <source>
        <dbReference type="EMBL" id="CAH9131596.1"/>
    </source>
</evidence>
<feature type="region of interest" description="Disordered" evidence="4">
    <location>
        <begin position="333"/>
        <end position="412"/>
    </location>
</feature>
<evidence type="ECO:0000256" key="1">
    <source>
        <dbReference type="ARBA" id="ARBA00005234"/>
    </source>
</evidence>
<dbReference type="Pfam" id="PF02902">
    <property type="entry name" value="Peptidase_C48"/>
    <property type="match status" value="1"/>
</dbReference>
<evidence type="ECO:0000256" key="3">
    <source>
        <dbReference type="ARBA" id="ARBA00022801"/>
    </source>
</evidence>
<name>A0AAV0F7X8_9ASTE</name>
<dbReference type="Pfam" id="PF03004">
    <property type="entry name" value="Transposase_24"/>
    <property type="match status" value="1"/>
</dbReference>
<dbReference type="Proteomes" id="UP001152523">
    <property type="component" value="Unassembled WGS sequence"/>
</dbReference>
<feature type="compositionally biased region" description="Basic and acidic residues" evidence="4">
    <location>
        <begin position="344"/>
        <end position="357"/>
    </location>
</feature>
<dbReference type="EMBL" id="CAMAPF010000966">
    <property type="protein sequence ID" value="CAH9131596.1"/>
    <property type="molecule type" value="Genomic_DNA"/>
</dbReference>
<keyword evidence="3" id="KW-0378">Hydrolase</keyword>
<dbReference type="GO" id="GO:0008234">
    <property type="term" value="F:cysteine-type peptidase activity"/>
    <property type="evidence" value="ECO:0007669"/>
    <property type="project" value="InterPro"/>
</dbReference>
<evidence type="ECO:0000313" key="7">
    <source>
        <dbReference type="Proteomes" id="UP001152523"/>
    </source>
</evidence>
<keyword evidence="7" id="KW-1185">Reference proteome</keyword>
<comment type="caution">
    <text evidence="6">The sequence shown here is derived from an EMBL/GenBank/DDBJ whole genome shotgun (WGS) entry which is preliminary data.</text>
</comment>
<keyword evidence="2" id="KW-0645">Protease</keyword>
<feature type="compositionally biased region" description="Basic and acidic residues" evidence="4">
    <location>
        <begin position="390"/>
        <end position="411"/>
    </location>
</feature>
<evidence type="ECO:0000256" key="4">
    <source>
        <dbReference type="SAM" id="MobiDB-lite"/>
    </source>
</evidence>
<organism evidence="6 7">
    <name type="scientific">Cuscuta epithymum</name>
    <dbReference type="NCBI Taxonomy" id="186058"/>
    <lineage>
        <taxon>Eukaryota</taxon>
        <taxon>Viridiplantae</taxon>
        <taxon>Streptophyta</taxon>
        <taxon>Embryophyta</taxon>
        <taxon>Tracheophyta</taxon>
        <taxon>Spermatophyta</taxon>
        <taxon>Magnoliopsida</taxon>
        <taxon>eudicotyledons</taxon>
        <taxon>Gunneridae</taxon>
        <taxon>Pentapetalae</taxon>
        <taxon>asterids</taxon>
        <taxon>lamiids</taxon>
        <taxon>Solanales</taxon>
        <taxon>Convolvulaceae</taxon>
        <taxon>Cuscuteae</taxon>
        <taxon>Cuscuta</taxon>
        <taxon>Cuscuta subgen. Cuscuta</taxon>
    </lineage>
</organism>
<comment type="similarity">
    <text evidence="1">Belongs to the peptidase C48 family.</text>
</comment>
<dbReference type="GO" id="GO:0006508">
    <property type="term" value="P:proteolysis"/>
    <property type="evidence" value="ECO:0007669"/>
    <property type="project" value="UniProtKB-KW"/>
</dbReference>
<feature type="domain" description="Ubiquitin-like protease family profile" evidence="5">
    <location>
        <begin position="553"/>
        <end position="719"/>
    </location>
</feature>
<reference evidence="6" key="1">
    <citation type="submission" date="2022-07" db="EMBL/GenBank/DDBJ databases">
        <authorList>
            <person name="Macas J."/>
            <person name="Novak P."/>
            <person name="Neumann P."/>
        </authorList>
    </citation>
    <scope>NUCLEOTIDE SEQUENCE</scope>
</reference>
<accession>A0AAV0F7X8</accession>
<sequence length="746" mass="85680">MSSVPEYTDEFDDDVEDFPKECIMRPKRRQKTKKKMLLQKASDDRITVEVNAFGVHCGDGWTNLTNYCGVLVKDYVSIIYDDWRHVPDKVKDELWKYLLELFVLTSRSKKQVFATMSVALRQFRFELRNDFILQHMDDLTKLRYPPERYKHIRTDEWRVFVKKTFTEEFQVKSQRGKDMRKKNKYNHRLGSTGYAGLLKKKEKELGANVVDIDRADTWVWGHQGKDGEFDDEVKAIVEKIKEMKTKVDEGSLVASGVNDVMTLALGKKPNGSRVQGMGHFITPSMYFDMPKPCMSERQKEKSICEKRYEMMVEQLRDMKAQLSSYAGSDIGSCSVATKSPSGEIGKRKVAGEVEKLAHTPKKTRIHSQLSKSPRHTSVEKEVASPITGPKPDKQRKDKKPEVYSEKSPKEVDVDDDMGWLEEPVAVHFGADEEQQCTKTKKFQRCTPKKIETNSRLPRRSPRHILHKTDTPFEGVKEELGNDGVEVLKVNRPQMKKKSVPVRKLTMQRTTRSIAEKRQGQSMNMKMFSILIERCLGDGYMIPNDAEVFGFPTKSVFNKEMCRIVIKCEKVSNSVIEIWCKNLYEKMLEDGGEMPVQFGTSAAIPRPKRPSHDSITRRSQYVSDLLGVGLLGQITLLPYNSGDHWVLVAIDPEMDRVYYLDSIGDVPLDDLKVIVTQGVKMYQASKSSNRLTVNWITVQCPKQVGCVECGYYMMKYMKDVVTDVSILNNFSAVKEYSEQDILEVREE</sequence>
<dbReference type="PANTHER" id="PTHR33018:SF31">
    <property type="entry name" value="TRANSPOSASE, PTTA_EN_SPM, PLANT"/>
    <property type="match status" value="1"/>
</dbReference>
<dbReference type="Gene3D" id="3.40.395.10">
    <property type="entry name" value="Adenoviral Proteinase, Chain A"/>
    <property type="match status" value="1"/>
</dbReference>
<dbReference type="InterPro" id="IPR003653">
    <property type="entry name" value="Peptidase_C48_C"/>
</dbReference>
<protein>
    <recommendedName>
        <fullName evidence="5">Ubiquitin-like protease family profile domain-containing protein</fullName>
    </recommendedName>
</protein>
<proteinExistence type="inferred from homology"/>
<dbReference type="AlphaFoldDB" id="A0AAV0F7X8"/>
<dbReference type="PANTHER" id="PTHR33018">
    <property type="entry name" value="OS10G0338966 PROTEIN-RELATED"/>
    <property type="match status" value="1"/>
</dbReference>
<dbReference type="InterPro" id="IPR004252">
    <property type="entry name" value="Probable_transposase_24"/>
</dbReference>
<evidence type="ECO:0000259" key="5">
    <source>
        <dbReference type="PROSITE" id="PS50600"/>
    </source>
</evidence>
<dbReference type="InterPro" id="IPR038765">
    <property type="entry name" value="Papain-like_cys_pep_sf"/>
</dbReference>
<dbReference type="PROSITE" id="PS50600">
    <property type="entry name" value="ULP_PROTEASE"/>
    <property type="match status" value="1"/>
</dbReference>
<dbReference type="SUPFAM" id="SSF54001">
    <property type="entry name" value="Cysteine proteinases"/>
    <property type="match status" value="1"/>
</dbReference>